<dbReference type="PANTHER" id="PTHR30069">
    <property type="entry name" value="TONB-DEPENDENT OUTER MEMBRANE RECEPTOR"/>
    <property type="match status" value="1"/>
</dbReference>
<reference evidence="16" key="1">
    <citation type="journal article" date="2019" name="Int. J. Syst. Evol. Microbiol.">
        <title>The Global Catalogue of Microorganisms (GCM) 10K type strain sequencing project: providing services to taxonomists for standard genome sequencing and annotation.</title>
        <authorList>
            <consortium name="The Broad Institute Genomics Platform"/>
            <consortium name="The Broad Institute Genome Sequencing Center for Infectious Disease"/>
            <person name="Wu L."/>
            <person name="Ma J."/>
        </authorList>
    </citation>
    <scope>NUCLEOTIDE SEQUENCE [LARGE SCALE GENOMIC DNA]</scope>
    <source>
        <strain evidence="16">CCUG 52468</strain>
    </source>
</reference>
<evidence type="ECO:0000313" key="15">
    <source>
        <dbReference type="EMBL" id="MFD1165261.1"/>
    </source>
</evidence>
<dbReference type="Gene3D" id="2.40.170.20">
    <property type="entry name" value="TonB-dependent receptor, beta-barrel domain"/>
    <property type="match status" value="1"/>
</dbReference>
<dbReference type="Pfam" id="PF07715">
    <property type="entry name" value="Plug"/>
    <property type="match status" value="1"/>
</dbReference>
<dbReference type="SUPFAM" id="SSF56935">
    <property type="entry name" value="Porins"/>
    <property type="match status" value="1"/>
</dbReference>
<evidence type="ECO:0000256" key="2">
    <source>
        <dbReference type="ARBA" id="ARBA00022448"/>
    </source>
</evidence>
<keyword evidence="3 10" id="KW-1134">Transmembrane beta strand</keyword>
<evidence type="ECO:0000256" key="8">
    <source>
        <dbReference type="ARBA" id="ARBA00023170"/>
    </source>
</evidence>
<keyword evidence="9 10" id="KW-0998">Cell outer membrane</keyword>
<feature type="chain" id="PRO_5046125836" evidence="12">
    <location>
        <begin position="20"/>
        <end position="625"/>
    </location>
</feature>
<accession>A0ABW3RJH2</accession>
<evidence type="ECO:0000256" key="6">
    <source>
        <dbReference type="ARBA" id="ARBA00023077"/>
    </source>
</evidence>
<evidence type="ECO:0000256" key="10">
    <source>
        <dbReference type="PROSITE-ProRule" id="PRU01360"/>
    </source>
</evidence>
<dbReference type="EMBL" id="JBHTKY010000006">
    <property type="protein sequence ID" value="MFD1165261.1"/>
    <property type="molecule type" value="Genomic_DNA"/>
</dbReference>
<evidence type="ECO:0000256" key="11">
    <source>
        <dbReference type="RuleBase" id="RU003357"/>
    </source>
</evidence>
<dbReference type="InterPro" id="IPR039426">
    <property type="entry name" value="TonB-dep_rcpt-like"/>
</dbReference>
<dbReference type="PROSITE" id="PS52016">
    <property type="entry name" value="TONB_DEPENDENT_REC_3"/>
    <property type="match status" value="1"/>
</dbReference>
<feature type="domain" description="TonB-dependent receptor-like beta-barrel" evidence="13">
    <location>
        <begin position="216"/>
        <end position="582"/>
    </location>
</feature>
<evidence type="ECO:0000256" key="3">
    <source>
        <dbReference type="ARBA" id="ARBA00022452"/>
    </source>
</evidence>
<sequence length="625" mass="71544">MSTKNLLFLLCSLPTVVFAQNINSDTTNIDEVLIQENRFQIPFNQHSRNIQVLTQKDLKNLPSTSINEVLRYVSGLDIRQRGPFGTQADIGIDGGSFDQTLLLINGVKLSDPQTGHHMLNIPIPLEAIERIEILRGPASRMYGINALTGAVNIVTKKVDHNSVYAHLYAGSSFKKVEEEDKSGIYYGSGIQVGGTLNAQKHQHQLYATKEHSNGQRYNTGSNNERLHYQNNIILNQDNRIQMMAGYINNKFGANGFYAAPGDKNSEEIVETFLSSITSQHQINEKWYLSPRINYRYNEDDYRYFKDDLSKGRSQHYTHSFSGELHAYRQSKYGDLGLGVESRHESISSSNIGDHNRNNLGMFTEFRSTYFRNFIFNLGAYINYNTDYDWQVFPGLDISYLINDHWKISASSGTSQRIPTFTDLYLNQRPGNIGNPDLKSENAWQNEISTSFQKNSLTLKGGYFYRDIDNFIDWVRASTDEPFQAQNLGNNKTHGFFSNILYNHRITENKNINFNFSYTYLNPSIINDYKNTIIKYGIESLKHQAIGTISFQTGNWTFSTANRILERSSKNSYFVSDARISFQKSSYMIYTDMQNIFDAQYIEVGAVPMPSRWATLGFRYRLAVTK</sequence>
<organism evidence="15 16">
    <name type="scientific">Sphingobacterium daejeonense</name>
    <dbReference type="NCBI Taxonomy" id="371142"/>
    <lineage>
        <taxon>Bacteria</taxon>
        <taxon>Pseudomonadati</taxon>
        <taxon>Bacteroidota</taxon>
        <taxon>Sphingobacteriia</taxon>
        <taxon>Sphingobacteriales</taxon>
        <taxon>Sphingobacteriaceae</taxon>
        <taxon>Sphingobacterium</taxon>
    </lineage>
</organism>
<dbReference type="Proteomes" id="UP001597205">
    <property type="component" value="Unassembled WGS sequence"/>
</dbReference>
<dbReference type="InterPro" id="IPR036942">
    <property type="entry name" value="Beta-barrel_TonB_sf"/>
</dbReference>
<name>A0ABW3RJH2_9SPHI</name>
<feature type="signal peptide" evidence="12">
    <location>
        <begin position="1"/>
        <end position="19"/>
    </location>
</feature>
<dbReference type="PANTHER" id="PTHR30069:SF29">
    <property type="entry name" value="HEMOGLOBIN AND HEMOGLOBIN-HAPTOGLOBIN-BINDING PROTEIN 1-RELATED"/>
    <property type="match status" value="1"/>
</dbReference>
<feature type="domain" description="TonB-dependent receptor plug" evidence="14">
    <location>
        <begin position="47"/>
        <end position="150"/>
    </location>
</feature>
<keyword evidence="7 10" id="KW-0472">Membrane</keyword>
<comment type="caution">
    <text evidence="15">The sequence shown here is derived from an EMBL/GenBank/DDBJ whole genome shotgun (WGS) entry which is preliminary data.</text>
</comment>
<keyword evidence="5 12" id="KW-0732">Signal</keyword>
<gene>
    <name evidence="15" type="ORF">ACFQ2C_06570</name>
</gene>
<keyword evidence="8 15" id="KW-0675">Receptor</keyword>
<evidence type="ECO:0000256" key="1">
    <source>
        <dbReference type="ARBA" id="ARBA00004571"/>
    </source>
</evidence>
<keyword evidence="6 11" id="KW-0798">TonB box</keyword>
<evidence type="ECO:0000256" key="9">
    <source>
        <dbReference type="ARBA" id="ARBA00023237"/>
    </source>
</evidence>
<evidence type="ECO:0000256" key="7">
    <source>
        <dbReference type="ARBA" id="ARBA00023136"/>
    </source>
</evidence>
<comment type="subcellular location">
    <subcellularLocation>
        <location evidence="1 10">Cell outer membrane</location>
        <topology evidence="1 10">Multi-pass membrane protein</topology>
    </subcellularLocation>
</comment>
<keyword evidence="4 10" id="KW-0812">Transmembrane</keyword>
<evidence type="ECO:0000256" key="4">
    <source>
        <dbReference type="ARBA" id="ARBA00022692"/>
    </source>
</evidence>
<evidence type="ECO:0000259" key="13">
    <source>
        <dbReference type="Pfam" id="PF00593"/>
    </source>
</evidence>
<dbReference type="InterPro" id="IPR000531">
    <property type="entry name" value="Beta-barrel_TonB"/>
</dbReference>
<dbReference type="InterPro" id="IPR012910">
    <property type="entry name" value="Plug_dom"/>
</dbReference>
<keyword evidence="2 10" id="KW-0813">Transport</keyword>
<dbReference type="Gene3D" id="2.170.130.10">
    <property type="entry name" value="TonB-dependent receptor, plug domain"/>
    <property type="match status" value="1"/>
</dbReference>
<protein>
    <submittedName>
        <fullName evidence="15">TonB-dependent receptor plug domain-containing protein</fullName>
    </submittedName>
</protein>
<dbReference type="RefSeq" id="WP_380895190.1">
    <property type="nucleotide sequence ID" value="NZ_JBHTKY010000006.1"/>
</dbReference>
<dbReference type="Pfam" id="PF00593">
    <property type="entry name" value="TonB_dep_Rec_b-barrel"/>
    <property type="match status" value="1"/>
</dbReference>
<evidence type="ECO:0000313" key="16">
    <source>
        <dbReference type="Proteomes" id="UP001597205"/>
    </source>
</evidence>
<comment type="similarity">
    <text evidence="10 11">Belongs to the TonB-dependent receptor family.</text>
</comment>
<proteinExistence type="inferred from homology"/>
<evidence type="ECO:0000259" key="14">
    <source>
        <dbReference type="Pfam" id="PF07715"/>
    </source>
</evidence>
<evidence type="ECO:0000256" key="12">
    <source>
        <dbReference type="SAM" id="SignalP"/>
    </source>
</evidence>
<keyword evidence="16" id="KW-1185">Reference proteome</keyword>
<evidence type="ECO:0000256" key="5">
    <source>
        <dbReference type="ARBA" id="ARBA00022729"/>
    </source>
</evidence>
<dbReference type="InterPro" id="IPR037066">
    <property type="entry name" value="Plug_dom_sf"/>
</dbReference>